<dbReference type="Gene3D" id="3.90.220.20">
    <property type="entry name" value="DNA methylase specificity domains"/>
    <property type="match status" value="2"/>
</dbReference>
<sequence>MNKIPLNELVTLQRGFDLPKDKRLKGNVPVVASTGIVGYHNEAKVKANGVVLGRSGSIGGGQYIQENFFPLNTTLYVKDFKGHYPRFIYYLFRSIDFTQFNVGSGVPTLNRNHLSTILINNISYEEEVQIAKVLGDLDDKIQLNTQINQTLEQIAQAIFKSWFIDFDPVKAKINVLANGGTKNDAECAAMCVISGKTEAELTQLKDRQPEKYQELAKTAALFPSEMVESELGKIPKGWECKSISSICSMQNGYAFKSSEWSNDGLPVIKIGSIKPIIIDMDGIGYVHKKNESLRQEFLVKEGDILVGLTGYVGEVGRVPKNINAVLNQRTARFIPFPINSQYRYYCFIYCLSRSNKFKEYAITHAKGSAQANISTKELLNYQSVISCVNIHIEFEKVIFSLLEMILNNGGENNTLGKVRDELLPKILSEIKN</sequence>
<dbReference type="CDD" id="cd17267">
    <property type="entry name" value="RMtype1_S_EcoAO83I-TRD1-CR1_like"/>
    <property type="match status" value="1"/>
</dbReference>
<keyword evidence="6" id="KW-1185">Reference proteome</keyword>
<accession>A0A3N4VWT0</accession>
<proteinExistence type="inferred from homology"/>
<dbReference type="GO" id="GO:0003677">
    <property type="term" value="F:DNA binding"/>
    <property type="evidence" value="ECO:0007669"/>
    <property type="project" value="UniProtKB-KW"/>
</dbReference>
<dbReference type="OrthoDB" id="9798929at2"/>
<dbReference type="Pfam" id="PF01420">
    <property type="entry name" value="Methylase_S"/>
    <property type="match status" value="2"/>
</dbReference>
<dbReference type="GO" id="GO:0009307">
    <property type="term" value="P:DNA restriction-modification system"/>
    <property type="evidence" value="ECO:0007669"/>
    <property type="project" value="UniProtKB-KW"/>
</dbReference>
<evidence type="ECO:0000313" key="5">
    <source>
        <dbReference type="EMBL" id="RPE85873.1"/>
    </source>
</evidence>
<dbReference type="AlphaFoldDB" id="A0A3N4VWT0"/>
<comment type="caution">
    <text evidence="5">The sequence shown here is derived from an EMBL/GenBank/DDBJ whole genome shotgun (WGS) entry which is preliminary data.</text>
</comment>
<evidence type="ECO:0000256" key="1">
    <source>
        <dbReference type="ARBA" id="ARBA00010923"/>
    </source>
</evidence>
<dbReference type="CDD" id="cd17278">
    <property type="entry name" value="RMtype1_S_LdeBORF1052P-TRD2-CR2"/>
    <property type="match status" value="1"/>
</dbReference>
<comment type="similarity">
    <text evidence="1">Belongs to the type-I restriction system S methylase family.</text>
</comment>
<protein>
    <submittedName>
        <fullName evidence="5">Type I restriction enzyme S subunit</fullName>
    </submittedName>
</protein>
<dbReference type="RefSeq" id="WP_124210450.1">
    <property type="nucleotide sequence ID" value="NZ_CP016615.1"/>
</dbReference>
<keyword evidence="2" id="KW-0680">Restriction system</keyword>
<feature type="domain" description="Type I restriction modification DNA specificity" evidence="4">
    <location>
        <begin position="235"/>
        <end position="381"/>
    </location>
</feature>
<dbReference type="SUPFAM" id="SSF116734">
    <property type="entry name" value="DNA methylase specificity domain"/>
    <property type="match status" value="2"/>
</dbReference>
<evidence type="ECO:0000256" key="2">
    <source>
        <dbReference type="ARBA" id="ARBA00022747"/>
    </source>
</evidence>
<name>A0A3N4VWT0_9PAST</name>
<dbReference type="InterPro" id="IPR052021">
    <property type="entry name" value="Type-I_RS_S_subunit"/>
</dbReference>
<organism evidence="5 6">
    <name type="scientific">Vespertiliibacter pulmonis</name>
    <dbReference type="NCBI Taxonomy" id="1443036"/>
    <lineage>
        <taxon>Bacteria</taxon>
        <taxon>Pseudomonadati</taxon>
        <taxon>Pseudomonadota</taxon>
        <taxon>Gammaproteobacteria</taxon>
        <taxon>Pasteurellales</taxon>
        <taxon>Pasteurellaceae</taxon>
        <taxon>Vespertiliibacter</taxon>
    </lineage>
</organism>
<evidence type="ECO:0000313" key="6">
    <source>
        <dbReference type="Proteomes" id="UP000281691"/>
    </source>
</evidence>
<reference evidence="5 6" key="1">
    <citation type="submission" date="2018-11" db="EMBL/GenBank/DDBJ databases">
        <title>Genomic Encyclopedia of Type Strains, Phase IV (KMG-IV): sequencing the most valuable type-strain genomes for metagenomic binning, comparative biology and taxonomic classification.</title>
        <authorList>
            <person name="Goeker M."/>
        </authorList>
    </citation>
    <scope>NUCLEOTIDE SEQUENCE [LARGE SCALE GENOMIC DNA]</scope>
    <source>
        <strain evidence="5 6">DSM 27238</strain>
    </source>
</reference>
<feature type="domain" description="Type I restriction modification DNA specificity" evidence="4">
    <location>
        <begin position="3"/>
        <end position="153"/>
    </location>
</feature>
<evidence type="ECO:0000256" key="3">
    <source>
        <dbReference type="ARBA" id="ARBA00023125"/>
    </source>
</evidence>
<dbReference type="PANTHER" id="PTHR30408">
    <property type="entry name" value="TYPE-1 RESTRICTION ENZYME ECOKI SPECIFICITY PROTEIN"/>
    <property type="match status" value="1"/>
</dbReference>
<dbReference type="InterPro" id="IPR000055">
    <property type="entry name" value="Restrct_endonuc_typeI_TRD"/>
</dbReference>
<dbReference type="InterPro" id="IPR044946">
    <property type="entry name" value="Restrct_endonuc_typeI_TRD_sf"/>
</dbReference>
<keyword evidence="3" id="KW-0238">DNA-binding</keyword>
<evidence type="ECO:0000259" key="4">
    <source>
        <dbReference type="Pfam" id="PF01420"/>
    </source>
</evidence>
<dbReference type="EMBL" id="RKQP01000001">
    <property type="protein sequence ID" value="RPE85873.1"/>
    <property type="molecule type" value="Genomic_DNA"/>
</dbReference>
<dbReference type="PANTHER" id="PTHR30408:SF13">
    <property type="entry name" value="TYPE I RESTRICTION ENZYME HINDI SPECIFICITY SUBUNIT"/>
    <property type="match status" value="1"/>
</dbReference>
<dbReference type="Proteomes" id="UP000281691">
    <property type="component" value="Unassembled WGS sequence"/>
</dbReference>
<gene>
    <name evidence="5" type="ORF">EDC46_0258</name>
</gene>